<protein>
    <submittedName>
        <fullName evidence="1">Uncharacterized protein</fullName>
    </submittedName>
</protein>
<evidence type="ECO:0000313" key="2">
    <source>
        <dbReference type="Proteomes" id="UP000232688"/>
    </source>
</evidence>
<feature type="non-terminal residue" evidence="1">
    <location>
        <position position="83"/>
    </location>
</feature>
<evidence type="ECO:0000313" key="1">
    <source>
        <dbReference type="EMBL" id="PKC58936.1"/>
    </source>
</evidence>
<accession>A0A2N0R6J5</accession>
<gene>
    <name evidence="1" type="ORF">RhiirA1_470222</name>
</gene>
<proteinExistence type="predicted"/>
<dbReference type="AlphaFoldDB" id="A0A2N0R6J5"/>
<sequence>MDNNSSQNNHFTESINLQQSTAAVIQPGHENSSNMNHNVVNADLSMINDNNIFPFYTNTNRDPFTLPTIILPTIILPTLTLPT</sequence>
<comment type="caution">
    <text evidence="1">The sequence shown here is derived from an EMBL/GenBank/DDBJ whole genome shotgun (WGS) entry which is preliminary data.</text>
</comment>
<dbReference type="Proteomes" id="UP000232688">
    <property type="component" value="Unassembled WGS sequence"/>
</dbReference>
<name>A0A2N0R6J5_9GLOM</name>
<reference evidence="1 2" key="2">
    <citation type="submission" date="2017-10" db="EMBL/GenBank/DDBJ databases">
        <title>Genome analyses suggest a sexual origin of heterokaryosis in a supposedly ancient asexual fungus.</title>
        <authorList>
            <person name="Corradi N."/>
            <person name="Sedzielewska K."/>
            <person name="Noel J."/>
            <person name="Charron P."/>
            <person name="Farinelli L."/>
            <person name="Marton T."/>
            <person name="Kruger M."/>
            <person name="Pelin A."/>
            <person name="Brachmann A."/>
            <person name="Corradi N."/>
        </authorList>
    </citation>
    <scope>NUCLEOTIDE SEQUENCE [LARGE SCALE GENOMIC DNA]</scope>
    <source>
        <strain evidence="1 2">A1</strain>
    </source>
</reference>
<dbReference type="VEuPathDB" id="FungiDB:RhiirA1_470222"/>
<dbReference type="EMBL" id="LLXH01001433">
    <property type="protein sequence ID" value="PKC58936.1"/>
    <property type="molecule type" value="Genomic_DNA"/>
</dbReference>
<dbReference type="VEuPathDB" id="FungiDB:RhiirFUN_010946"/>
<reference evidence="1 2" key="1">
    <citation type="submission" date="2017-10" db="EMBL/GenBank/DDBJ databases">
        <title>Extensive intraspecific genome diversity in a model arbuscular mycorrhizal fungus.</title>
        <authorList>
            <person name="Chen E.C.H."/>
            <person name="Morin E."/>
            <person name="Baudet D."/>
            <person name="Noel J."/>
            <person name="Ndikumana S."/>
            <person name="Charron P."/>
            <person name="St-Onge C."/>
            <person name="Giorgi J."/>
            <person name="Grigoriev I.V."/>
            <person name="Roux C."/>
            <person name="Martin F.M."/>
            <person name="Corradi N."/>
        </authorList>
    </citation>
    <scope>NUCLEOTIDE SEQUENCE [LARGE SCALE GENOMIC DNA]</scope>
    <source>
        <strain evidence="1 2">A1</strain>
    </source>
</reference>
<organism evidence="1 2">
    <name type="scientific">Rhizophagus irregularis</name>
    <dbReference type="NCBI Taxonomy" id="588596"/>
    <lineage>
        <taxon>Eukaryota</taxon>
        <taxon>Fungi</taxon>
        <taxon>Fungi incertae sedis</taxon>
        <taxon>Mucoromycota</taxon>
        <taxon>Glomeromycotina</taxon>
        <taxon>Glomeromycetes</taxon>
        <taxon>Glomerales</taxon>
        <taxon>Glomeraceae</taxon>
        <taxon>Rhizophagus</taxon>
    </lineage>
</organism>